<dbReference type="InterPro" id="IPR000971">
    <property type="entry name" value="Globin"/>
</dbReference>
<keyword evidence="1" id="KW-0813">Transport</keyword>
<dbReference type="InterPro" id="IPR009050">
    <property type="entry name" value="Globin-like_sf"/>
</dbReference>
<keyword evidence="8" id="KW-1185">Reference proteome</keyword>
<dbReference type="PANTHER" id="PTHR46458">
    <property type="entry name" value="BLR2807 PROTEIN"/>
    <property type="match status" value="1"/>
</dbReference>
<dbReference type="Proteomes" id="UP000828390">
    <property type="component" value="Unassembled WGS sequence"/>
</dbReference>
<dbReference type="PANTHER" id="PTHR46458:SF1">
    <property type="entry name" value="GEO09476P1"/>
    <property type="match status" value="1"/>
</dbReference>
<dbReference type="AlphaFoldDB" id="A0A9D4S8Q7"/>
<dbReference type="GO" id="GO:0020037">
    <property type="term" value="F:heme binding"/>
    <property type="evidence" value="ECO:0007669"/>
    <property type="project" value="InterPro"/>
</dbReference>
<dbReference type="InterPro" id="IPR050532">
    <property type="entry name" value="Globin-like_OT"/>
</dbReference>
<dbReference type="GO" id="GO:0005344">
    <property type="term" value="F:oxygen carrier activity"/>
    <property type="evidence" value="ECO:0007669"/>
    <property type="project" value="UniProtKB-KW"/>
</dbReference>
<comment type="caution">
    <text evidence="7">The sequence shown here is derived from an EMBL/GenBank/DDBJ whole genome shotgun (WGS) entry which is preliminary data.</text>
</comment>
<keyword evidence="4" id="KW-0479">Metal-binding</keyword>
<dbReference type="GO" id="GO:0019825">
    <property type="term" value="F:oxygen binding"/>
    <property type="evidence" value="ECO:0007669"/>
    <property type="project" value="InterPro"/>
</dbReference>
<gene>
    <name evidence="7" type="ORF">DPMN_018004</name>
</gene>
<organism evidence="7 8">
    <name type="scientific">Dreissena polymorpha</name>
    <name type="common">Zebra mussel</name>
    <name type="synonym">Mytilus polymorpha</name>
    <dbReference type="NCBI Taxonomy" id="45954"/>
    <lineage>
        <taxon>Eukaryota</taxon>
        <taxon>Metazoa</taxon>
        <taxon>Spiralia</taxon>
        <taxon>Lophotrochozoa</taxon>
        <taxon>Mollusca</taxon>
        <taxon>Bivalvia</taxon>
        <taxon>Autobranchia</taxon>
        <taxon>Heteroconchia</taxon>
        <taxon>Euheterodonta</taxon>
        <taxon>Imparidentia</taxon>
        <taxon>Neoheterodontei</taxon>
        <taxon>Myida</taxon>
        <taxon>Dreissenoidea</taxon>
        <taxon>Dreissenidae</taxon>
        <taxon>Dreissena</taxon>
    </lineage>
</organism>
<evidence type="ECO:0000313" key="7">
    <source>
        <dbReference type="EMBL" id="KAH3893852.1"/>
    </source>
</evidence>
<name>A0A9D4S8Q7_DREPO</name>
<dbReference type="EMBL" id="JAIWYP010000001">
    <property type="protein sequence ID" value="KAH3893852.1"/>
    <property type="molecule type" value="Genomic_DNA"/>
</dbReference>
<evidence type="ECO:0000256" key="2">
    <source>
        <dbReference type="ARBA" id="ARBA00022617"/>
    </source>
</evidence>
<sequence>MCAGCRTASCELQAGAVPRRVNYRQVPYRVVCRTASCELQAGAVPRRVNYRQVPYCVVCRTASCELQAGAVPRRVNYRQVPYRIDYASCHPFRHVNRHFLCLVQMRNFGNRYFLFASDSHLARYASRYFSSHDLVHDLRSRNCRFVCENCLFRHMKSDSSSHVLVHNFCSHNFRFATDSYVNRRLSNCLDQEHNKRIHYFRIEYSEGLRYDSLVDLVAQLSALSHGEYTESRPLSYNPEQSGGHVVGTLHRVVGLVARSLHRVVILIARPLTEWWALSLGPCVELWLCRTESIQSCDHCRITLNTVLGLICCLCRRDPTNGCRPCRTESTQSCALSRTDHTPTYVPCRTDPTQRYVPCRKDRTPRPYTELRALLYLVLLTIHRVVDLVMRILQKVVLLFVRRAVDILGTDWVLVLLIIGGEYKIAVIVSIVGMPVTGMECCEIGLIKCLHQKGSVKILLLEGKKFSMSDPADPVTGLTWRQKEAVRESWGKLSSEWKTHGVEFFIRLFKTYPSILAYFKTFDGMDLDAIRSSSKLRAHMLNFKHGITSFVDNLDDVECLTVLIHKMTENHFRRQITVNEFQDAFTLFTTFIREVTQCDDVIIGAWKATLTVISTVIGDHMRTLQYCENSM</sequence>
<keyword evidence="2" id="KW-0349">Heme</keyword>
<dbReference type="PROSITE" id="PS01033">
    <property type="entry name" value="GLOBIN"/>
    <property type="match status" value="1"/>
</dbReference>
<evidence type="ECO:0000259" key="6">
    <source>
        <dbReference type="PROSITE" id="PS01033"/>
    </source>
</evidence>
<dbReference type="InterPro" id="IPR012292">
    <property type="entry name" value="Globin/Proto"/>
</dbReference>
<feature type="domain" description="Globin" evidence="6">
    <location>
        <begin position="476"/>
        <end position="621"/>
    </location>
</feature>
<keyword evidence="3" id="KW-0561">Oxygen transport</keyword>
<dbReference type="InterPro" id="IPR044399">
    <property type="entry name" value="Mb-like_M"/>
</dbReference>
<dbReference type="SUPFAM" id="SSF46458">
    <property type="entry name" value="Globin-like"/>
    <property type="match status" value="1"/>
</dbReference>
<dbReference type="CDD" id="cd01040">
    <property type="entry name" value="Mb-like"/>
    <property type="match status" value="1"/>
</dbReference>
<keyword evidence="5" id="KW-0408">Iron</keyword>
<evidence type="ECO:0000256" key="1">
    <source>
        <dbReference type="ARBA" id="ARBA00022448"/>
    </source>
</evidence>
<accession>A0A9D4S8Q7</accession>
<evidence type="ECO:0000256" key="4">
    <source>
        <dbReference type="ARBA" id="ARBA00022723"/>
    </source>
</evidence>
<reference evidence="7" key="1">
    <citation type="journal article" date="2019" name="bioRxiv">
        <title>The Genome of the Zebra Mussel, Dreissena polymorpha: A Resource for Invasive Species Research.</title>
        <authorList>
            <person name="McCartney M.A."/>
            <person name="Auch B."/>
            <person name="Kono T."/>
            <person name="Mallez S."/>
            <person name="Zhang Y."/>
            <person name="Obille A."/>
            <person name="Becker A."/>
            <person name="Abrahante J.E."/>
            <person name="Garbe J."/>
            <person name="Badalamenti J.P."/>
            <person name="Herman A."/>
            <person name="Mangelson H."/>
            <person name="Liachko I."/>
            <person name="Sullivan S."/>
            <person name="Sone E.D."/>
            <person name="Koren S."/>
            <person name="Silverstein K.A.T."/>
            <person name="Beckman K.B."/>
            <person name="Gohl D.M."/>
        </authorList>
    </citation>
    <scope>NUCLEOTIDE SEQUENCE</scope>
    <source>
        <strain evidence="7">Duluth1</strain>
        <tissue evidence="7">Whole animal</tissue>
    </source>
</reference>
<evidence type="ECO:0000313" key="8">
    <source>
        <dbReference type="Proteomes" id="UP000828390"/>
    </source>
</evidence>
<dbReference type="Pfam" id="PF00042">
    <property type="entry name" value="Globin"/>
    <property type="match status" value="1"/>
</dbReference>
<proteinExistence type="predicted"/>
<evidence type="ECO:0000256" key="5">
    <source>
        <dbReference type="ARBA" id="ARBA00023004"/>
    </source>
</evidence>
<reference evidence="7" key="2">
    <citation type="submission" date="2020-11" db="EMBL/GenBank/DDBJ databases">
        <authorList>
            <person name="McCartney M.A."/>
            <person name="Auch B."/>
            <person name="Kono T."/>
            <person name="Mallez S."/>
            <person name="Becker A."/>
            <person name="Gohl D.M."/>
            <person name="Silverstein K.A.T."/>
            <person name="Koren S."/>
            <person name="Bechman K.B."/>
            <person name="Herman A."/>
            <person name="Abrahante J.E."/>
            <person name="Garbe J."/>
        </authorList>
    </citation>
    <scope>NUCLEOTIDE SEQUENCE</scope>
    <source>
        <strain evidence="7">Duluth1</strain>
        <tissue evidence="7">Whole animal</tissue>
    </source>
</reference>
<evidence type="ECO:0000256" key="3">
    <source>
        <dbReference type="ARBA" id="ARBA00022621"/>
    </source>
</evidence>
<dbReference type="GO" id="GO:0046872">
    <property type="term" value="F:metal ion binding"/>
    <property type="evidence" value="ECO:0007669"/>
    <property type="project" value="UniProtKB-KW"/>
</dbReference>
<protein>
    <recommendedName>
        <fullName evidence="6">Globin domain-containing protein</fullName>
    </recommendedName>
</protein>
<dbReference type="Gene3D" id="1.10.490.10">
    <property type="entry name" value="Globins"/>
    <property type="match status" value="1"/>
</dbReference>